<name>A0A8C0HLX9_9AVES</name>
<dbReference type="PROSITE" id="PS51304">
    <property type="entry name" value="GALECTIN"/>
    <property type="match status" value="1"/>
</dbReference>
<protein>
    <recommendedName>
        <fullName evidence="2">Galectin</fullName>
    </recommendedName>
</protein>
<dbReference type="Ensembl" id="ENSBJAT00000014945.1">
    <property type="protein sequence ID" value="ENSBJAP00000014549.1"/>
    <property type="gene ID" value="ENSBJAG00000009658.1"/>
</dbReference>
<evidence type="ECO:0000313" key="4">
    <source>
        <dbReference type="Ensembl" id="ENSBJAP00000014549.1"/>
    </source>
</evidence>
<proteinExistence type="predicted"/>
<dbReference type="Proteomes" id="UP000694555">
    <property type="component" value="Unplaced"/>
</dbReference>
<dbReference type="AlphaFoldDB" id="A0A8C0HLX9"/>
<evidence type="ECO:0000259" key="3">
    <source>
        <dbReference type="PROSITE" id="PS51304"/>
    </source>
</evidence>
<dbReference type="GO" id="GO:0030246">
    <property type="term" value="F:carbohydrate binding"/>
    <property type="evidence" value="ECO:0007669"/>
    <property type="project" value="UniProtKB-UniRule"/>
</dbReference>
<keyword evidence="5" id="KW-1185">Reference proteome</keyword>
<evidence type="ECO:0000256" key="1">
    <source>
        <dbReference type="ARBA" id="ARBA00022734"/>
    </source>
</evidence>
<keyword evidence="1 2" id="KW-0430">Lectin</keyword>
<sequence length="110" mass="11958">LSPGRAAEGSQLLVTLKAGEEIALHVNPRHFTLSLFAPADTGKVCTVTKTPQQSATLGPSFEIWIYCDIWCFKVATKGHHWFDCTYGVPSLQQVDMLKIGGDVTLTQAPV</sequence>
<accession>A0A8C0HLX9</accession>
<feature type="domain" description="Galectin" evidence="3">
    <location>
        <begin position="1"/>
        <end position="110"/>
    </location>
</feature>
<reference evidence="4" key="1">
    <citation type="submission" date="2025-08" db="UniProtKB">
        <authorList>
            <consortium name="Ensembl"/>
        </authorList>
    </citation>
    <scope>IDENTIFICATION</scope>
</reference>
<reference evidence="4" key="2">
    <citation type="submission" date="2025-09" db="UniProtKB">
        <authorList>
            <consortium name="Ensembl"/>
        </authorList>
    </citation>
    <scope>IDENTIFICATION</scope>
</reference>
<organism evidence="4 5">
    <name type="scientific">Buteo japonicus</name>
    <dbReference type="NCBI Taxonomy" id="224669"/>
    <lineage>
        <taxon>Eukaryota</taxon>
        <taxon>Metazoa</taxon>
        <taxon>Chordata</taxon>
        <taxon>Craniata</taxon>
        <taxon>Vertebrata</taxon>
        <taxon>Euteleostomi</taxon>
        <taxon>Archelosauria</taxon>
        <taxon>Archosauria</taxon>
        <taxon>Dinosauria</taxon>
        <taxon>Saurischia</taxon>
        <taxon>Theropoda</taxon>
        <taxon>Coelurosauria</taxon>
        <taxon>Aves</taxon>
        <taxon>Neognathae</taxon>
        <taxon>Neoaves</taxon>
        <taxon>Telluraves</taxon>
        <taxon>Accipitrimorphae</taxon>
        <taxon>Accipitriformes</taxon>
        <taxon>Accipitridae</taxon>
        <taxon>Accipitrinae</taxon>
        <taxon>Buteo</taxon>
    </lineage>
</organism>
<dbReference type="SUPFAM" id="SSF49899">
    <property type="entry name" value="Concanavalin A-like lectins/glucanases"/>
    <property type="match status" value="1"/>
</dbReference>
<evidence type="ECO:0000256" key="2">
    <source>
        <dbReference type="RuleBase" id="RU102079"/>
    </source>
</evidence>
<dbReference type="InterPro" id="IPR013320">
    <property type="entry name" value="ConA-like_dom_sf"/>
</dbReference>
<dbReference type="InterPro" id="IPR001079">
    <property type="entry name" value="Galectin_CRD"/>
</dbReference>
<dbReference type="Gene3D" id="2.60.120.200">
    <property type="match status" value="1"/>
</dbReference>
<dbReference type="Pfam" id="PF00337">
    <property type="entry name" value="Gal-bind_lectin"/>
    <property type="match status" value="1"/>
</dbReference>
<evidence type="ECO:0000313" key="5">
    <source>
        <dbReference type="Proteomes" id="UP000694555"/>
    </source>
</evidence>